<proteinExistence type="inferred from homology"/>
<feature type="coiled-coil region" evidence="3">
    <location>
        <begin position="218"/>
        <end position="280"/>
    </location>
</feature>
<dbReference type="Proteomes" id="UP000192660">
    <property type="component" value="Unassembled WGS sequence"/>
</dbReference>
<dbReference type="GO" id="GO:0008933">
    <property type="term" value="F:peptidoglycan lytic transglycosylase activity"/>
    <property type="evidence" value="ECO:0007669"/>
    <property type="project" value="InterPro"/>
</dbReference>
<dbReference type="OrthoDB" id="9815002at2"/>
<dbReference type="CDD" id="cd00254">
    <property type="entry name" value="LT-like"/>
    <property type="match status" value="1"/>
</dbReference>
<feature type="domain" description="Transglycosylase SLT" evidence="4">
    <location>
        <begin position="321"/>
        <end position="415"/>
    </location>
</feature>
<reference evidence="7" key="1">
    <citation type="submission" date="2017-04" db="EMBL/GenBank/DDBJ databases">
        <authorList>
            <person name="Varghese N."/>
            <person name="Submissions S."/>
        </authorList>
    </citation>
    <scope>NUCLEOTIDE SEQUENCE [LARGE SCALE GENOMIC DNA]</scope>
    <source>
        <strain evidence="7">DSM 9293</strain>
    </source>
</reference>
<dbReference type="GO" id="GO:0016020">
    <property type="term" value="C:membrane"/>
    <property type="evidence" value="ECO:0007669"/>
    <property type="project" value="InterPro"/>
</dbReference>
<dbReference type="PANTHER" id="PTHR37423">
    <property type="entry name" value="SOLUBLE LYTIC MUREIN TRANSGLYCOSYLASE-RELATED"/>
    <property type="match status" value="1"/>
</dbReference>
<accession>A0A1W1WDQ2</accession>
<evidence type="ECO:0000256" key="1">
    <source>
        <dbReference type="ARBA" id="ARBA00007734"/>
    </source>
</evidence>
<organism evidence="6 7">
    <name type="scientific">Sulfobacillus thermosulfidooxidans (strain DSM 9293 / VKM B-1269 / AT-1)</name>
    <dbReference type="NCBI Taxonomy" id="929705"/>
    <lineage>
        <taxon>Bacteria</taxon>
        <taxon>Bacillati</taxon>
        <taxon>Bacillota</taxon>
        <taxon>Clostridia</taxon>
        <taxon>Eubacteriales</taxon>
        <taxon>Clostridiales Family XVII. Incertae Sedis</taxon>
        <taxon>Sulfobacillus</taxon>
    </lineage>
</organism>
<dbReference type="RefSeq" id="WP_020375600.1">
    <property type="nucleotide sequence ID" value="NZ_FWWY01000001.1"/>
</dbReference>
<gene>
    <name evidence="6" type="ORF">SAMN00768000_1585</name>
</gene>
<evidence type="ECO:0000259" key="5">
    <source>
        <dbReference type="Pfam" id="PF24568"/>
    </source>
</evidence>
<dbReference type="SUPFAM" id="SSF53955">
    <property type="entry name" value="Lysozyme-like"/>
    <property type="match status" value="1"/>
</dbReference>
<keyword evidence="7" id="KW-1185">Reference proteome</keyword>
<dbReference type="InterPro" id="IPR008258">
    <property type="entry name" value="Transglycosylase_SLT_dom_1"/>
</dbReference>
<dbReference type="InterPro" id="IPR000189">
    <property type="entry name" value="Transglyc_AS"/>
</dbReference>
<feature type="coiled-coil region" evidence="3">
    <location>
        <begin position="29"/>
        <end position="133"/>
    </location>
</feature>
<evidence type="ECO:0000313" key="6">
    <source>
        <dbReference type="EMBL" id="SMC04322.1"/>
    </source>
</evidence>
<keyword evidence="2" id="KW-0732">Signal</keyword>
<feature type="domain" description="Peptidoglycan hydrolase PcsB coiled-coil" evidence="5">
    <location>
        <begin position="127"/>
        <end position="187"/>
    </location>
</feature>
<dbReference type="PROSITE" id="PS00922">
    <property type="entry name" value="TRANSGLYCOSYLASE"/>
    <property type="match status" value="1"/>
</dbReference>
<dbReference type="AlphaFoldDB" id="A0A1W1WDQ2"/>
<dbReference type="Gene3D" id="1.10.530.10">
    <property type="match status" value="1"/>
</dbReference>
<dbReference type="PANTHER" id="PTHR37423:SF2">
    <property type="entry name" value="MEMBRANE-BOUND LYTIC MUREIN TRANSGLYCOSYLASE C"/>
    <property type="match status" value="1"/>
</dbReference>
<evidence type="ECO:0000256" key="3">
    <source>
        <dbReference type="SAM" id="Coils"/>
    </source>
</evidence>
<dbReference type="InterPro" id="IPR057309">
    <property type="entry name" value="PcsB_CC"/>
</dbReference>
<dbReference type="Pfam" id="PF24568">
    <property type="entry name" value="CC_PcsB"/>
    <property type="match status" value="1"/>
</dbReference>
<keyword evidence="3" id="KW-0175">Coiled coil</keyword>
<name>A0A1W1WDQ2_SULTA</name>
<evidence type="ECO:0000313" key="7">
    <source>
        <dbReference type="Proteomes" id="UP000192660"/>
    </source>
</evidence>
<dbReference type="STRING" id="28034.BFX07_01460"/>
<sequence length="439" mass="46890">MRGKIALALTGASLLVLAGPVVMTYGASLQQLQQEEAQAQAQLAAEQSQYQQTQAAIDQAQQQISSLNQKLAQDQAMVGSANQQIASTQARMQQTQALLSSTEAQLNATQNELNATEANYQKTEALIQQTQASLIQESKLLNGQLQLIEERGSIGYLDVLLGAHSFTDFVSRLSLLGQIAGQAASEVNVIKQEEAQEAKEKASLKAEATLLSETRASLAAHQALLQQEQNMLAQEESQAISLHNQAMSAAQNAANTLAQQKQVEATLKNQQAQIQQNMAQLGSKINQIASQIQALLGQFSQGTLSRRELYNAMLPLVTPIAEQDNLPPALVIAVITEESGGNAHAVSSAGAIGLMQLEPGTAEVLGISPSELYNPQQNLIAGCLYLRDMLNMFGGNLSLALSAYNAGPGAVQAYGDRVVPATQGYVDNVEALYAMYSQW</sequence>
<protein>
    <submittedName>
        <fullName evidence="6">Soluble lytic murein transglycosylase</fullName>
    </submittedName>
</protein>
<dbReference type="SUPFAM" id="SSF57997">
    <property type="entry name" value="Tropomyosin"/>
    <property type="match status" value="1"/>
</dbReference>
<evidence type="ECO:0000259" key="4">
    <source>
        <dbReference type="Pfam" id="PF01464"/>
    </source>
</evidence>
<dbReference type="Pfam" id="PF01464">
    <property type="entry name" value="SLT"/>
    <property type="match status" value="1"/>
</dbReference>
<dbReference type="Gene3D" id="6.10.250.3150">
    <property type="match status" value="1"/>
</dbReference>
<comment type="similarity">
    <text evidence="1">Belongs to the transglycosylase Slt family.</text>
</comment>
<dbReference type="GO" id="GO:0000270">
    <property type="term" value="P:peptidoglycan metabolic process"/>
    <property type="evidence" value="ECO:0007669"/>
    <property type="project" value="InterPro"/>
</dbReference>
<dbReference type="EMBL" id="FWWY01000001">
    <property type="protein sequence ID" value="SMC04322.1"/>
    <property type="molecule type" value="Genomic_DNA"/>
</dbReference>
<evidence type="ECO:0000256" key="2">
    <source>
        <dbReference type="ARBA" id="ARBA00022729"/>
    </source>
</evidence>
<dbReference type="InterPro" id="IPR023346">
    <property type="entry name" value="Lysozyme-like_dom_sf"/>
</dbReference>